<feature type="non-terminal residue" evidence="1">
    <location>
        <position position="1"/>
    </location>
</feature>
<accession>A0A4P9X1Z9</accession>
<dbReference type="Proteomes" id="UP000274922">
    <property type="component" value="Unassembled WGS sequence"/>
</dbReference>
<evidence type="ECO:0000313" key="1">
    <source>
        <dbReference type="EMBL" id="RKO98280.1"/>
    </source>
</evidence>
<reference evidence="2" key="1">
    <citation type="journal article" date="2018" name="Nat. Microbiol.">
        <title>Leveraging single-cell genomics to expand the fungal tree of life.</title>
        <authorList>
            <person name="Ahrendt S.R."/>
            <person name="Quandt C.A."/>
            <person name="Ciobanu D."/>
            <person name="Clum A."/>
            <person name="Salamov A."/>
            <person name="Andreopoulos B."/>
            <person name="Cheng J.F."/>
            <person name="Woyke T."/>
            <person name="Pelin A."/>
            <person name="Henrissat B."/>
            <person name="Reynolds N.K."/>
            <person name="Benny G.L."/>
            <person name="Smith M.E."/>
            <person name="James T.Y."/>
            <person name="Grigoriev I.V."/>
        </authorList>
    </citation>
    <scope>NUCLEOTIDE SEQUENCE [LARGE SCALE GENOMIC DNA]</scope>
    <source>
        <strain evidence="2">ATCC 52028</strain>
    </source>
</reference>
<evidence type="ECO:0000313" key="2">
    <source>
        <dbReference type="Proteomes" id="UP000274922"/>
    </source>
</evidence>
<proteinExistence type="predicted"/>
<dbReference type="EMBL" id="ML014520">
    <property type="protein sequence ID" value="RKO98280.1"/>
    <property type="molecule type" value="Genomic_DNA"/>
</dbReference>
<dbReference type="AlphaFoldDB" id="A0A4P9X1Z9"/>
<gene>
    <name evidence="1" type="ORF">CXG81DRAFT_28880</name>
</gene>
<organism evidence="1 2">
    <name type="scientific">Caulochytrium protostelioides</name>
    <dbReference type="NCBI Taxonomy" id="1555241"/>
    <lineage>
        <taxon>Eukaryota</taxon>
        <taxon>Fungi</taxon>
        <taxon>Fungi incertae sedis</taxon>
        <taxon>Chytridiomycota</taxon>
        <taxon>Chytridiomycota incertae sedis</taxon>
        <taxon>Chytridiomycetes</taxon>
        <taxon>Caulochytriales</taxon>
        <taxon>Caulochytriaceae</taxon>
        <taxon>Caulochytrium</taxon>
    </lineage>
</organism>
<protein>
    <submittedName>
        <fullName evidence="1">Uncharacterized protein</fullName>
    </submittedName>
</protein>
<sequence>GKQRVFAKFMNRVAKEAATEMVPVVAKAVVAYGASKFASGGKGEISVPTARAYKACTQRFRTVLVNEFRMTQVHAETDNLLTTVNLRDPTKSMGTEGFNTGYDTYTDNSAPMYDQPMYDQPAYDQPAYDQPVYAQPVMPKRKCHKKNYAPVVTATPNMYGANIDVLPMLNQQPYVDNSYDSYGGDVQVMPMMPVMPTSTYDQDYGQDYSQNYVQGYGQDTYNQPIMGGGYNQYPQPTQVYDTPYQAPMPMVTGYIQPVQPTPCQTGGIVGYGGDAYAMNTGGFFNGPMATGYPVNYGPIATGYPIDNPGGYATAFNMPPVATATAVYVAPGINDMGPVAVGDVGNGFIDAGGPSMRNVVGNDNAGRVPNMGLPRYADASIPRRFVDDPMILIK</sequence>
<dbReference type="OrthoDB" id="557071at2759"/>
<keyword evidence="2" id="KW-1185">Reference proteome</keyword>
<name>A0A4P9X1Z9_9FUNG</name>